<dbReference type="AlphaFoldDB" id="A0A1M7TLH3"/>
<reference evidence="2 3" key="1">
    <citation type="submission" date="2016-12" db="EMBL/GenBank/DDBJ databases">
        <authorList>
            <person name="Song W.-J."/>
            <person name="Kurnit D.M."/>
        </authorList>
    </citation>
    <scope>NUCLEOTIDE SEQUENCE [LARGE SCALE GENOMIC DNA]</scope>
    <source>
        <strain evidence="2 3">DSM 11393</strain>
    </source>
</reference>
<dbReference type="Proteomes" id="UP000186469">
    <property type="component" value="Unassembled WGS sequence"/>
</dbReference>
<dbReference type="SUPFAM" id="SSF46955">
    <property type="entry name" value="Putative DNA-binding domain"/>
    <property type="match status" value="1"/>
</dbReference>
<keyword evidence="3" id="KW-1185">Reference proteome</keyword>
<dbReference type="OrthoDB" id="123463at2"/>
<evidence type="ECO:0000313" key="2">
    <source>
        <dbReference type="EMBL" id="SHN71577.1"/>
    </source>
</evidence>
<gene>
    <name evidence="2" type="ORF">SAMN02745728_02210</name>
</gene>
<feature type="domain" description="Helix-turn-helix" evidence="1">
    <location>
        <begin position="5"/>
        <end position="54"/>
    </location>
</feature>
<dbReference type="STRING" id="1121455.SAMN02745728_02210"/>
<evidence type="ECO:0000313" key="3">
    <source>
        <dbReference type="Proteomes" id="UP000186469"/>
    </source>
</evidence>
<accession>A0A1M7TLH3</accession>
<proteinExistence type="predicted"/>
<name>A0A1M7TLH3_9BACT</name>
<dbReference type="Pfam" id="PF12728">
    <property type="entry name" value="HTH_17"/>
    <property type="match status" value="1"/>
</dbReference>
<dbReference type="RefSeq" id="WP_072697887.1">
    <property type="nucleotide sequence ID" value="NZ_FRDI01000015.1"/>
</dbReference>
<dbReference type="InterPro" id="IPR009061">
    <property type="entry name" value="DNA-bd_dom_put_sf"/>
</dbReference>
<organism evidence="2 3">
    <name type="scientific">Desulfovibrio litoralis DSM 11393</name>
    <dbReference type="NCBI Taxonomy" id="1121455"/>
    <lineage>
        <taxon>Bacteria</taxon>
        <taxon>Pseudomonadati</taxon>
        <taxon>Thermodesulfobacteriota</taxon>
        <taxon>Desulfovibrionia</taxon>
        <taxon>Desulfovibrionales</taxon>
        <taxon>Desulfovibrionaceae</taxon>
        <taxon>Desulfovibrio</taxon>
    </lineage>
</organism>
<evidence type="ECO:0000259" key="1">
    <source>
        <dbReference type="Pfam" id="PF12728"/>
    </source>
</evidence>
<dbReference type="EMBL" id="FRDI01000015">
    <property type="protein sequence ID" value="SHN71577.1"/>
    <property type="molecule type" value="Genomic_DNA"/>
</dbReference>
<sequence length="71" mass="8027">MSKKLNTIEAAEYLGVKRGTMEVWRSLGKGPRFSKLGTRVVYEIQDLDSFVSDRKVETCDTFNFKKGGVHA</sequence>
<protein>
    <submittedName>
        <fullName evidence="2">Helix-turn-helix domain-containing protein</fullName>
    </submittedName>
</protein>
<dbReference type="InterPro" id="IPR041657">
    <property type="entry name" value="HTH_17"/>
</dbReference>